<feature type="compositionally biased region" description="Low complexity" evidence="1">
    <location>
        <begin position="329"/>
        <end position="338"/>
    </location>
</feature>
<feature type="compositionally biased region" description="Polar residues" evidence="1">
    <location>
        <begin position="238"/>
        <end position="249"/>
    </location>
</feature>
<feature type="compositionally biased region" description="Basic and acidic residues" evidence="1">
    <location>
        <begin position="339"/>
        <end position="355"/>
    </location>
</feature>
<proteinExistence type="predicted"/>
<comment type="caution">
    <text evidence="2">The sequence shown here is derived from an EMBL/GenBank/DDBJ whole genome shotgun (WGS) entry which is preliminary data.</text>
</comment>
<accession>A0A5A8DYF3</accession>
<name>A0A5A8DYF3_CAFRO</name>
<dbReference type="EMBL" id="VLTL01000015">
    <property type="protein sequence ID" value="KAA0170219.1"/>
    <property type="molecule type" value="Genomic_DNA"/>
</dbReference>
<feature type="compositionally biased region" description="Acidic residues" evidence="1">
    <location>
        <begin position="52"/>
        <end position="64"/>
    </location>
</feature>
<reference evidence="2 3" key="1">
    <citation type="submission" date="2019-07" db="EMBL/GenBank/DDBJ databases">
        <title>Genomes of Cafeteria roenbergensis.</title>
        <authorList>
            <person name="Fischer M.G."/>
            <person name="Hackl T."/>
            <person name="Roman M."/>
        </authorList>
    </citation>
    <scope>NUCLEOTIDE SEQUENCE [LARGE SCALE GENOMIC DNA]</scope>
    <source>
        <strain evidence="2 3">RCC970-E3</strain>
    </source>
</reference>
<dbReference type="Proteomes" id="UP000324907">
    <property type="component" value="Unassembled WGS sequence"/>
</dbReference>
<feature type="region of interest" description="Disordered" evidence="1">
    <location>
        <begin position="268"/>
        <end position="406"/>
    </location>
</feature>
<sequence>MSAGDLLSVASSGLVGTEDPRQAIAVATEALAAACGLNADAAFEEHAQLEEGMAEAAEDADQDESKDAPASPAQAEPLSGGPEVRKERREAGAATEDPVPTPPESRSPSTVDSAASGSGSGGSDEGESPRGHTLVEDSSVDGSTGGGDDSGPSGGGMDPIADLEMLARLEADVRGYLEPLGLSFAEVLAERTPSRPVPAQRNGSWSEGRPIPAGFEDEDEDYAQASGASLLARGAPSSPFSDLSVSDEGSSVRPRAVRFGGVTVRVVMAHDSDSSDEESDEEEGQDGGESYGAEASGRRRRRDDLGPEPFEEMTWPSLDAFSDAMGPTEAELAASAQESQRHQHAAGEREAKGDEGADEDEDEDGDGDGDDADTGNSVPPPGLSRTVITACGGAVGGRGGQRGAVG</sequence>
<organism evidence="2 3">
    <name type="scientific">Cafeteria roenbergensis</name>
    <name type="common">Marine flagellate</name>
    <dbReference type="NCBI Taxonomy" id="33653"/>
    <lineage>
        <taxon>Eukaryota</taxon>
        <taxon>Sar</taxon>
        <taxon>Stramenopiles</taxon>
        <taxon>Bigyra</taxon>
        <taxon>Opalozoa</taxon>
        <taxon>Bicosoecida</taxon>
        <taxon>Cafeteriaceae</taxon>
        <taxon>Cafeteria</taxon>
    </lineage>
</organism>
<gene>
    <name evidence="2" type="ORF">FNF28_01641</name>
</gene>
<evidence type="ECO:0000313" key="2">
    <source>
        <dbReference type="EMBL" id="KAA0170219.1"/>
    </source>
</evidence>
<dbReference type="AlphaFoldDB" id="A0A5A8DYF3"/>
<feature type="compositionally biased region" description="Gly residues" evidence="1">
    <location>
        <begin position="143"/>
        <end position="157"/>
    </location>
</feature>
<evidence type="ECO:0000256" key="1">
    <source>
        <dbReference type="SAM" id="MobiDB-lite"/>
    </source>
</evidence>
<feature type="region of interest" description="Disordered" evidence="1">
    <location>
        <begin position="191"/>
        <end position="256"/>
    </location>
</feature>
<feature type="compositionally biased region" description="Acidic residues" evidence="1">
    <location>
        <begin position="356"/>
        <end position="373"/>
    </location>
</feature>
<evidence type="ECO:0000313" key="3">
    <source>
        <dbReference type="Proteomes" id="UP000324907"/>
    </source>
</evidence>
<feature type="compositionally biased region" description="Acidic residues" evidence="1">
    <location>
        <begin position="274"/>
        <end position="286"/>
    </location>
</feature>
<feature type="region of interest" description="Disordered" evidence="1">
    <location>
        <begin position="46"/>
        <end position="161"/>
    </location>
</feature>
<protein>
    <submittedName>
        <fullName evidence="2">Uncharacterized protein</fullName>
    </submittedName>
</protein>
<feature type="compositionally biased region" description="Gly residues" evidence="1">
    <location>
        <begin position="393"/>
        <end position="406"/>
    </location>
</feature>